<dbReference type="InterPro" id="IPR001764">
    <property type="entry name" value="Glyco_hydro_3_N"/>
</dbReference>
<feature type="domain" description="Glycoside hydrolase family 3 N-terminal" evidence="4">
    <location>
        <begin position="23"/>
        <end position="325"/>
    </location>
</feature>
<protein>
    <submittedName>
        <fullName evidence="5">Glycoside hydrolase family 3</fullName>
    </submittedName>
</protein>
<dbReference type="Pfam" id="PF00933">
    <property type="entry name" value="Glyco_hydro_3"/>
    <property type="match status" value="1"/>
</dbReference>
<evidence type="ECO:0000313" key="6">
    <source>
        <dbReference type="Proteomes" id="UP000032233"/>
    </source>
</evidence>
<sequence length="346" mass="37443">MSPEEIRAALAQSFVVGLQGPTPLAEELEMVGDKGLGGVILFKRNCEGPEQVWRLNRDLRRAAEQAGNPTLFAMVDQEGGTVARLKGDFTHDPDFCELGDKDEKALYDHGLRLGRELSLAGFNWNLAPVLDVHGLPDGVMARRSLGSDPQVVGRLGAAYIKGQQKAGVLACGKHFPGLGRTTKDTHKERPIVDLSAPELAAMELIPFERAIQAESAGIMVCHAVFSSIDPTLPASLSPKISEGLLRRQMGFKGLILSDDLEMGALAANLDPAGAAVKAYQAGVDLLLICHRAEYALAALDELVDKALKRQISQERIQKGLKRILTYKENLPARFPELAELNQALKA</sequence>
<dbReference type="GO" id="GO:0009254">
    <property type="term" value="P:peptidoglycan turnover"/>
    <property type="evidence" value="ECO:0007669"/>
    <property type="project" value="TreeGrafter"/>
</dbReference>
<proteinExistence type="inferred from homology"/>
<dbReference type="Gene3D" id="3.20.20.300">
    <property type="entry name" value="Glycoside hydrolase, family 3, N-terminal domain"/>
    <property type="match status" value="1"/>
</dbReference>
<dbReference type="InterPro" id="IPR036962">
    <property type="entry name" value="Glyco_hydro_3_N_sf"/>
</dbReference>
<dbReference type="NCBIfam" id="NF003740">
    <property type="entry name" value="PRK05337.1"/>
    <property type="match status" value="1"/>
</dbReference>
<evidence type="ECO:0000256" key="3">
    <source>
        <dbReference type="ARBA" id="ARBA00023295"/>
    </source>
</evidence>
<dbReference type="InterPro" id="IPR050226">
    <property type="entry name" value="NagZ_Beta-hexosaminidase"/>
</dbReference>
<evidence type="ECO:0000313" key="5">
    <source>
        <dbReference type="EMBL" id="KIX11420.1"/>
    </source>
</evidence>
<dbReference type="PATRIC" id="fig|1429043.3.peg.5178"/>
<accession>A0A0D2JPL3</accession>
<comment type="caution">
    <text evidence="5">The sequence shown here is derived from an EMBL/GenBank/DDBJ whole genome shotgun (WGS) entry which is preliminary data.</text>
</comment>
<keyword evidence="3" id="KW-0326">Glycosidase</keyword>
<name>A0A0D2JPL3_9BACT</name>
<dbReference type="EMBL" id="AZAC01000056">
    <property type="protein sequence ID" value="KIX11420.1"/>
    <property type="molecule type" value="Genomic_DNA"/>
</dbReference>
<keyword evidence="6" id="KW-1185">Reference proteome</keyword>
<dbReference type="Proteomes" id="UP000032233">
    <property type="component" value="Unassembled WGS sequence"/>
</dbReference>
<keyword evidence="2 5" id="KW-0378">Hydrolase</keyword>
<evidence type="ECO:0000256" key="2">
    <source>
        <dbReference type="ARBA" id="ARBA00022801"/>
    </source>
</evidence>
<dbReference type="SUPFAM" id="SSF51445">
    <property type="entry name" value="(Trans)glycosidases"/>
    <property type="match status" value="1"/>
</dbReference>
<dbReference type="AlphaFoldDB" id="A0A0D2JPL3"/>
<evidence type="ECO:0000256" key="1">
    <source>
        <dbReference type="ARBA" id="ARBA00005336"/>
    </source>
</evidence>
<dbReference type="InterPro" id="IPR017853">
    <property type="entry name" value="GH"/>
</dbReference>
<dbReference type="FunCoup" id="A0A0D2JPL3">
    <property type="interactions" value="299"/>
</dbReference>
<organism evidence="5 6">
    <name type="scientific">Dethiosulfatarculus sandiegensis</name>
    <dbReference type="NCBI Taxonomy" id="1429043"/>
    <lineage>
        <taxon>Bacteria</taxon>
        <taxon>Pseudomonadati</taxon>
        <taxon>Thermodesulfobacteriota</taxon>
        <taxon>Desulfarculia</taxon>
        <taxon>Desulfarculales</taxon>
        <taxon>Desulfarculaceae</taxon>
        <taxon>Dethiosulfatarculus</taxon>
    </lineage>
</organism>
<gene>
    <name evidence="5" type="ORF">X474_24465</name>
</gene>
<dbReference type="InParanoid" id="A0A0D2JPL3"/>
<evidence type="ECO:0000259" key="4">
    <source>
        <dbReference type="Pfam" id="PF00933"/>
    </source>
</evidence>
<dbReference type="GO" id="GO:0005975">
    <property type="term" value="P:carbohydrate metabolic process"/>
    <property type="evidence" value="ECO:0007669"/>
    <property type="project" value="InterPro"/>
</dbReference>
<comment type="similarity">
    <text evidence="1">Belongs to the glycosyl hydrolase 3 family.</text>
</comment>
<dbReference type="PANTHER" id="PTHR30480:SF16">
    <property type="entry name" value="GLYCOSIDE HYDROLASE FAMILY 3 DOMAIN PROTEIN"/>
    <property type="match status" value="1"/>
</dbReference>
<dbReference type="STRING" id="1429043.X474_24465"/>
<reference evidence="5 6" key="1">
    <citation type="submission" date="2013-11" db="EMBL/GenBank/DDBJ databases">
        <title>Metagenomic analysis of a methanogenic consortium involved in long chain n-alkane degradation.</title>
        <authorList>
            <person name="Davidova I.A."/>
            <person name="Callaghan A.V."/>
            <person name="Wawrik B."/>
            <person name="Pruitt S."/>
            <person name="Marks C."/>
            <person name="Duncan K.E."/>
            <person name="Suflita J.M."/>
        </authorList>
    </citation>
    <scope>NUCLEOTIDE SEQUENCE [LARGE SCALE GENOMIC DNA]</scope>
    <source>
        <strain evidence="5 6">SPR</strain>
    </source>
</reference>
<dbReference type="PANTHER" id="PTHR30480">
    <property type="entry name" value="BETA-HEXOSAMINIDASE-RELATED"/>
    <property type="match status" value="1"/>
</dbReference>
<dbReference type="GO" id="GO:0004553">
    <property type="term" value="F:hydrolase activity, hydrolyzing O-glycosyl compounds"/>
    <property type="evidence" value="ECO:0007669"/>
    <property type="project" value="InterPro"/>
</dbReference>